<feature type="region of interest" description="Disordered" evidence="1">
    <location>
        <begin position="1"/>
        <end position="150"/>
    </location>
</feature>
<dbReference type="GO" id="GO:0005737">
    <property type="term" value="C:cytoplasm"/>
    <property type="evidence" value="ECO:0007669"/>
    <property type="project" value="TreeGrafter"/>
</dbReference>
<dbReference type="PROSITE" id="PS50238">
    <property type="entry name" value="RHOGAP"/>
    <property type="match status" value="1"/>
</dbReference>
<evidence type="ECO:0000256" key="1">
    <source>
        <dbReference type="SAM" id="MobiDB-lite"/>
    </source>
</evidence>
<reference evidence="3" key="1">
    <citation type="submission" date="2023-10" db="EMBL/GenBank/DDBJ databases">
        <authorList>
            <person name="Noh H."/>
        </authorList>
    </citation>
    <scope>NUCLEOTIDE SEQUENCE</scope>
    <source>
        <strain evidence="3">DUCC4014</strain>
    </source>
</reference>
<dbReference type="InterPro" id="IPR000198">
    <property type="entry name" value="RhoGAP_dom"/>
</dbReference>
<dbReference type="Gene3D" id="3.40.525.10">
    <property type="entry name" value="CRAL-TRIO lipid binding domain"/>
    <property type="match status" value="1"/>
</dbReference>
<name>A0AAF0Y5A8_9TREE</name>
<gene>
    <name evidence="3" type="primary">ARHGAP1</name>
    <name evidence="3" type="ORF">LOC62_02G003175</name>
</gene>
<dbReference type="Pfam" id="PF13716">
    <property type="entry name" value="CRAL_TRIO_2"/>
    <property type="match status" value="1"/>
</dbReference>
<dbReference type="SMART" id="SM00324">
    <property type="entry name" value="RhoGAP"/>
    <property type="match status" value="1"/>
</dbReference>
<organism evidence="3 4">
    <name type="scientific">Vanrija pseudolonga</name>
    <dbReference type="NCBI Taxonomy" id="143232"/>
    <lineage>
        <taxon>Eukaryota</taxon>
        <taxon>Fungi</taxon>
        <taxon>Dikarya</taxon>
        <taxon>Basidiomycota</taxon>
        <taxon>Agaricomycotina</taxon>
        <taxon>Tremellomycetes</taxon>
        <taxon>Trichosporonales</taxon>
        <taxon>Trichosporonaceae</taxon>
        <taxon>Vanrija</taxon>
    </lineage>
</organism>
<dbReference type="Proteomes" id="UP000827549">
    <property type="component" value="Chromosome 2"/>
</dbReference>
<feature type="compositionally biased region" description="Polar residues" evidence="1">
    <location>
        <begin position="70"/>
        <end position="87"/>
    </location>
</feature>
<sequence length="699" mass="75097">MPQTLPTRYERRSSIASSTASQSPPPRTTSLPESPGSFRVERPSALMSRLNRLSNSTSRPNLPSPPPQEDSYTSRAANAMRSVSQSGKDVLRRTGLGAWAGGSSANNSLAVTEQDEQEEDDLKPPVSRSAAWPLLPHLSPQPPHLSPRINASTSLDTSSILYATMSNHPPPLANLPLLVLNLAALAAVPTPVTNDVLLATVLRRLEPWVGDEGEAGYTLIVLAAEEDTASGNGKRRALPGVTWWIWNWRRIPRKYRKNLKRLYIVHPGTAARTLLPITLPLLSPKSYPKLHIVPSLLALARAGIPLRGVDVPLSTLAEEARVLREHPELAIPRSGMASFGLMNTLGQQGGVLGGLGWGVSAISSAIGTANSYLPFKLAAGALPPTPEERKTSLDQERTEPTKYWSGDLDKILADNKGHLPRVLHELRALILGMCSDTEGIFRKTASSHLLPPIQGLLDLPPKTQPRIDWAGVAINDPHLPPILFMRLLKGLSGALIPEDLYPLIRSTYTPDEIRTNLLPSLSPASLLVLTHLTHIGHHLLAHEDQTRMGATNLAIVFAPSLISGQDPRVDAALCLEPGKSLPPSLMPPGWAESGGTQTLVGLLQLWISEWPAVAEFTVSRNGWCDCAWADAGGQLSASDPSTPIGMGRRTSGARSGLYHELLGSQVMSSLAPATEAEHEAGVGAGLGYILNEDNKKLLG</sequence>
<dbReference type="GO" id="GO:0005096">
    <property type="term" value="F:GTPase activator activity"/>
    <property type="evidence" value="ECO:0007669"/>
    <property type="project" value="TreeGrafter"/>
</dbReference>
<dbReference type="AlphaFoldDB" id="A0AAF0Y5A8"/>
<evidence type="ECO:0000259" key="2">
    <source>
        <dbReference type="PROSITE" id="PS50238"/>
    </source>
</evidence>
<dbReference type="EMBL" id="CP086715">
    <property type="protein sequence ID" value="WOO79652.1"/>
    <property type="molecule type" value="Genomic_DNA"/>
</dbReference>
<dbReference type="RefSeq" id="XP_062625684.1">
    <property type="nucleotide sequence ID" value="XM_062769700.1"/>
</dbReference>
<dbReference type="GeneID" id="87806421"/>
<evidence type="ECO:0000313" key="4">
    <source>
        <dbReference type="Proteomes" id="UP000827549"/>
    </source>
</evidence>
<dbReference type="Gene3D" id="1.10.555.10">
    <property type="entry name" value="Rho GTPase activation protein"/>
    <property type="match status" value="1"/>
</dbReference>
<dbReference type="InterPro" id="IPR036865">
    <property type="entry name" value="CRAL-TRIO_dom_sf"/>
</dbReference>
<dbReference type="GO" id="GO:0007264">
    <property type="term" value="P:small GTPase-mediated signal transduction"/>
    <property type="evidence" value="ECO:0007669"/>
    <property type="project" value="TreeGrafter"/>
</dbReference>
<protein>
    <submittedName>
        <fullName evidence="3">Rho GTPase-activating protein 1</fullName>
    </submittedName>
</protein>
<dbReference type="CDD" id="cd00159">
    <property type="entry name" value="RhoGAP"/>
    <property type="match status" value="1"/>
</dbReference>
<feature type="compositionally biased region" description="Low complexity" evidence="1">
    <location>
        <begin position="48"/>
        <end position="61"/>
    </location>
</feature>
<dbReference type="InterPro" id="IPR008936">
    <property type="entry name" value="Rho_GTPase_activation_prot"/>
</dbReference>
<dbReference type="InterPro" id="IPR001251">
    <property type="entry name" value="CRAL-TRIO_dom"/>
</dbReference>
<evidence type="ECO:0000313" key="3">
    <source>
        <dbReference type="EMBL" id="WOO79652.1"/>
    </source>
</evidence>
<dbReference type="SUPFAM" id="SSF48350">
    <property type="entry name" value="GTPase activation domain, GAP"/>
    <property type="match status" value="1"/>
</dbReference>
<dbReference type="PANTHER" id="PTHR45808:SF2">
    <property type="entry name" value="RHO GTPASE-ACTIVATING PROTEIN 68F"/>
    <property type="match status" value="1"/>
</dbReference>
<keyword evidence="4" id="KW-1185">Reference proteome</keyword>
<dbReference type="PANTHER" id="PTHR45808">
    <property type="entry name" value="RHO GTPASE-ACTIVATING PROTEIN 68F"/>
    <property type="match status" value="1"/>
</dbReference>
<dbReference type="Pfam" id="PF00620">
    <property type="entry name" value="RhoGAP"/>
    <property type="match status" value="1"/>
</dbReference>
<proteinExistence type="predicted"/>
<accession>A0AAF0Y5A8</accession>
<feature type="domain" description="Rho-GAP" evidence="2">
    <location>
        <begin position="406"/>
        <end position="614"/>
    </location>
</feature>